<dbReference type="KEGG" id="smao:CAG99_15595"/>
<name>A0A1W7CZ10_9ACTN</name>
<gene>
    <name evidence="1" type="ORF">CAG99_15595</name>
</gene>
<dbReference type="OrthoDB" id="4569917at2"/>
<dbReference type="EMBL" id="CP021121">
    <property type="protein sequence ID" value="ARQ70081.1"/>
    <property type="molecule type" value="Genomic_DNA"/>
</dbReference>
<organism evidence="1 2">
    <name type="scientific">Streptomyces marincola</name>
    <dbReference type="NCBI Taxonomy" id="2878388"/>
    <lineage>
        <taxon>Bacteria</taxon>
        <taxon>Bacillati</taxon>
        <taxon>Actinomycetota</taxon>
        <taxon>Actinomycetes</taxon>
        <taxon>Kitasatosporales</taxon>
        <taxon>Streptomycetaceae</taxon>
        <taxon>Streptomyces</taxon>
    </lineage>
</organism>
<dbReference type="Proteomes" id="UP000194218">
    <property type="component" value="Chromosome"/>
</dbReference>
<protein>
    <recommendedName>
        <fullName evidence="3">DUF1440 domain-containing protein</fullName>
    </recommendedName>
</protein>
<evidence type="ECO:0000313" key="1">
    <source>
        <dbReference type="EMBL" id="ARQ70081.1"/>
    </source>
</evidence>
<dbReference type="AlphaFoldDB" id="A0A1W7CZ10"/>
<keyword evidence="2" id="KW-1185">Reference proteome</keyword>
<sequence>MHALTRGLLAGAAGTAALNIATYADMLVRGRPASSTPDQVADELAVRAGINPGDDEHAPAREQAAGALLGYATGLGVGVAYAVFRAAGCCFPHRLAGPALAAAAMASSDVPAAALGVTRPGTWRAADWAADVFPHLAYGITTACVYRALRNA</sequence>
<accession>A0A1W7CZ10</accession>
<reference evidence="1 2" key="1">
    <citation type="submission" date="2017-05" db="EMBL/GenBank/DDBJ databases">
        <title>Complete genome sequence of Streptomyces sp. SCSIO 03032 revealed the diverse biosynthetic pathways for its bioactive secondary metabolites.</title>
        <authorList>
            <person name="Ma L."/>
            <person name="Zhu Y."/>
            <person name="Zhang W."/>
            <person name="Zhang G."/>
            <person name="Tian X."/>
            <person name="Zhang S."/>
            <person name="Zhang C."/>
        </authorList>
    </citation>
    <scope>NUCLEOTIDE SEQUENCE [LARGE SCALE GENOMIC DNA]</scope>
    <source>
        <strain evidence="1 2">SCSIO 03032</strain>
    </source>
</reference>
<evidence type="ECO:0008006" key="3">
    <source>
        <dbReference type="Google" id="ProtNLM"/>
    </source>
</evidence>
<proteinExistence type="predicted"/>
<dbReference type="RefSeq" id="WP_086159939.1">
    <property type="nucleotide sequence ID" value="NZ_CP021121.1"/>
</dbReference>
<evidence type="ECO:0000313" key="2">
    <source>
        <dbReference type="Proteomes" id="UP000194218"/>
    </source>
</evidence>